<dbReference type="STRING" id="663278.Ethha_0695"/>
<evidence type="ECO:0000313" key="2">
    <source>
        <dbReference type="EMBL" id="ADU26264.1"/>
    </source>
</evidence>
<dbReference type="KEGG" id="eha:Ethha_0695"/>
<reference evidence="2 3" key="1">
    <citation type="submission" date="2010-12" db="EMBL/GenBank/DDBJ databases">
        <title>Complete sequence of Ethanoligenens harbinense YUAN-3.</title>
        <authorList>
            <person name="Lucas S."/>
            <person name="Copeland A."/>
            <person name="Lapidus A."/>
            <person name="Cheng J.-F."/>
            <person name="Bruce D."/>
            <person name="Goodwin L."/>
            <person name="Pitluck S."/>
            <person name="Chertkov O."/>
            <person name="Misra M."/>
            <person name="Detter J.C."/>
            <person name="Han C."/>
            <person name="Tapia R."/>
            <person name="Land M."/>
            <person name="Hauser L."/>
            <person name="Jeffries C."/>
            <person name="Kyrpides N."/>
            <person name="Ivanova N."/>
            <person name="Mikhailova N."/>
            <person name="Wang A."/>
            <person name="Mouttaki H."/>
            <person name="He Z."/>
            <person name="Zhou J."/>
            <person name="Hemme C.L."/>
            <person name="Woyke T."/>
        </authorList>
    </citation>
    <scope>NUCLEOTIDE SEQUENCE [LARGE SCALE GENOMIC DNA]</scope>
    <source>
        <strain evidence="3">DSM 18485 / JCM 12961 / CGMCC 1.5033 / YUAN-3</strain>
    </source>
</reference>
<sequence length="405" mass="43440">MHMNSSLKWLLRVGLSLFLLTYVGYQAYRALYHPVRTQRVTISTVQDSITADAVALHQETLLQNTASGVIDYTRDNGERVSKGGVVANIYPTEQDAQNEQALQAVQDQITRLQNLGDTGSAGVTDVSVLDAALREDFLRLADQTAGSNLDGLSDAGTSLLNYLNRKQLATGAVSDFGGAIATLQKQADALKAKIGGAGQPLTAPVAGYFVQTADGYEGAYNVANIASIKPADVQKLLTEKVTPPSGAAGKVVSDFEWYVAALLTPNEAHRLAENGQVDLRFALSSEDAVPATVLALNPTGNQYAAVFLCSSMTQKLAVIRRQSVHIIIQSYTGLRVDNRYISVIGGKKGVFVQDGDTARFRTIVPVFSGNGYTISTVDPSDTGRLQVYDAIITNRDDLHDGELLQ</sequence>
<gene>
    <name evidence="2" type="ordered locus">Ethha_0695</name>
</gene>
<dbReference type="HOGENOM" id="CLU_050667_0_0_9"/>
<dbReference type="EMBL" id="CP002400">
    <property type="protein sequence ID" value="ADU26264.1"/>
    <property type="molecule type" value="Genomic_DNA"/>
</dbReference>
<accession>E6U2H3</accession>
<name>E6U2H3_ETHHY</name>
<proteinExistence type="predicted"/>
<dbReference type="Proteomes" id="UP000001551">
    <property type="component" value="Chromosome"/>
</dbReference>
<dbReference type="eggNOG" id="COG0845">
    <property type="taxonomic scope" value="Bacteria"/>
</dbReference>
<feature type="domain" description="RND related barrel-sandwich hybrid" evidence="1">
    <location>
        <begin position="61"/>
        <end position="236"/>
    </location>
</feature>
<evidence type="ECO:0000259" key="1">
    <source>
        <dbReference type="Pfam" id="PF26018"/>
    </source>
</evidence>
<dbReference type="AlphaFoldDB" id="E6U2H3"/>
<keyword evidence="3" id="KW-1185">Reference proteome</keyword>
<dbReference type="InterPro" id="IPR058709">
    <property type="entry name" value="BSH_RND-rel"/>
</dbReference>
<protein>
    <recommendedName>
        <fullName evidence="1">RND related barrel-sandwich hybrid domain-containing protein</fullName>
    </recommendedName>
</protein>
<evidence type="ECO:0000313" key="3">
    <source>
        <dbReference type="Proteomes" id="UP000001551"/>
    </source>
</evidence>
<dbReference type="Pfam" id="PF26018">
    <property type="entry name" value="BSH_RND_rel"/>
    <property type="match status" value="1"/>
</dbReference>
<organism evidence="2 3">
    <name type="scientific">Ethanoligenens harbinense (strain DSM 18485 / JCM 12961 / CGMCC 1.5033 / YUAN-3)</name>
    <dbReference type="NCBI Taxonomy" id="663278"/>
    <lineage>
        <taxon>Bacteria</taxon>
        <taxon>Bacillati</taxon>
        <taxon>Bacillota</taxon>
        <taxon>Clostridia</taxon>
        <taxon>Eubacteriales</taxon>
        <taxon>Oscillospiraceae</taxon>
        <taxon>Ethanoligenens</taxon>
    </lineage>
</organism>